<keyword evidence="3" id="KW-1185">Reference proteome</keyword>
<evidence type="ECO:0000256" key="1">
    <source>
        <dbReference type="SAM" id="MobiDB-lite"/>
    </source>
</evidence>
<evidence type="ECO:0000313" key="3">
    <source>
        <dbReference type="Proteomes" id="UP001324427"/>
    </source>
</evidence>
<proteinExistence type="predicted"/>
<evidence type="ECO:0000313" key="2">
    <source>
        <dbReference type="EMBL" id="KAK4544190.1"/>
    </source>
</evidence>
<dbReference type="AlphaFoldDB" id="A0AAV9JGJ6"/>
<gene>
    <name evidence="2" type="ORF">LTR36_004400</name>
</gene>
<dbReference type="EMBL" id="JAVFHQ010000026">
    <property type="protein sequence ID" value="KAK4544190.1"/>
    <property type="molecule type" value="Genomic_DNA"/>
</dbReference>
<reference evidence="2 3" key="1">
    <citation type="submission" date="2021-11" db="EMBL/GenBank/DDBJ databases">
        <title>Black yeast isolated from Biological Soil Crust.</title>
        <authorList>
            <person name="Kurbessoian T."/>
        </authorList>
    </citation>
    <scope>NUCLEOTIDE SEQUENCE [LARGE SCALE GENOMIC DNA]</scope>
    <source>
        <strain evidence="2 3">CCFEE 5522</strain>
    </source>
</reference>
<feature type="region of interest" description="Disordered" evidence="1">
    <location>
        <begin position="93"/>
        <end position="132"/>
    </location>
</feature>
<organism evidence="2 3">
    <name type="scientific">Oleoguttula mirabilis</name>
    <dbReference type="NCBI Taxonomy" id="1507867"/>
    <lineage>
        <taxon>Eukaryota</taxon>
        <taxon>Fungi</taxon>
        <taxon>Dikarya</taxon>
        <taxon>Ascomycota</taxon>
        <taxon>Pezizomycotina</taxon>
        <taxon>Dothideomycetes</taxon>
        <taxon>Dothideomycetidae</taxon>
        <taxon>Mycosphaerellales</taxon>
        <taxon>Teratosphaeriaceae</taxon>
        <taxon>Oleoguttula</taxon>
    </lineage>
</organism>
<dbReference type="Proteomes" id="UP001324427">
    <property type="component" value="Unassembled WGS sequence"/>
</dbReference>
<feature type="compositionally biased region" description="Acidic residues" evidence="1">
    <location>
        <begin position="104"/>
        <end position="118"/>
    </location>
</feature>
<protein>
    <submittedName>
        <fullName evidence="2">Uncharacterized protein</fullName>
    </submittedName>
</protein>
<comment type="caution">
    <text evidence="2">The sequence shown here is derived from an EMBL/GenBank/DDBJ whole genome shotgun (WGS) entry which is preliminary data.</text>
</comment>
<sequence>MAPSYYYTLAAMVPHPHAPYRVSTGGRWLPPKARGWNRKSNTVVFYYDGQASRMVPQVPAQSQLYKCYSIYHDRAVIWMVDFDASLHHVGDGDDGTAAAGDGTNESDDEDDSDSEVEEREQTPDQPNDNPDWKTLMFGSMANYALYAGQRLEHQRLPWARPDQLWATQLLPDTYRAQLQTANARYGGMNGELPLLLGIVALSMPAQALTMCLPNCIVNPWRLYPDAQIPRGSGWADRRGLVVTVYTDPQRSTAQDLRNYELGVGGNILP</sequence>
<accession>A0AAV9JGJ6</accession>
<name>A0AAV9JGJ6_9PEZI</name>